<keyword evidence="4 6" id="KW-1133">Transmembrane helix</keyword>
<comment type="similarity">
    <text evidence="2 6">Belongs to the 4-toluene sulfonate uptake permease (TSUP) (TC 2.A.102) family.</text>
</comment>
<accession>A0ABT3YVN2</accession>
<feature type="transmembrane region" description="Helical" evidence="6">
    <location>
        <begin position="49"/>
        <end position="70"/>
    </location>
</feature>
<evidence type="ECO:0000313" key="8">
    <source>
        <dbReference type="Proteomes" id="UP001207830"/>
    </source>
</evidence>
<evidence type="ECO:0000256" key="4">
    <source>
        <dbReference type="ARBA" id="ARBA00022989"/>
    </source>
</evidence>
<dbReference type="Proteomes" id="UP001207830">
    <property type="component" value="Unassembled WGS sequence"/>
</dbReference>
<protein>
    <recommendedName>
        <fullName evidence="6">Probable membrane transporter protein</fullName>
    </recommendedName>
</protein>
<evidence type="ECO:0000256" key="1">
    <source>
        <dbReference type="ARBA" id="ARBA00004141"/>
    </source>
</evidence>
<dbReference type="PANTHER" id="PTHR43701:SF2">
    <property type="entry name" value="MEMBRANE TRANSPORTER PROTEIN YJNA-RELATED"/>
    <property type="match status" value="1"/>
</dbReference>
<feature type="transmembrane region" description="Helical" evidence="6">
    <location>
        <begin position="252"/>
        <end position="270"/>
    </location>
</feature>
<feature type="transmembrane region" description="Helical" evidence="6">
    <location>
        <begin position="7"/>
        <end position="29"/>
    </location>
</feature>
<dbReference type="PANTHER" id="PTHR43701">
    <property type="entry name" value="MEMBRANE TRANSPORTER PROTEIN MJ0441-RELATED"/>
    <property type="match status" value="1"/>
</dbReference>
<keyword evidence="3 6" id="KW-0812">Transmembrane</keyword>
<dbReference type="InterPro" id="IPR002781">
    <property type="entry name" value="TM_pro_TauE-like"/>
</dbReference>
<evidence type="ECO:0000313" key="7">
    <source>
        <dbReference type="EMBL" id="MCY0109467.1"/>
    </source>
</evidence>
<evidence type="ECO:0000256" key="2">
    <source>
        <dbReference type="ARBA" id="ARBA00009142"/>
    </source>
</evidence>
<keyword evidence="5 6" id="KW-0472">Membrane</keyword>
<sequence>MFYILLTLFGCLTGITAVLFGFGGGFVVVPLLYRLLSASHGADDPIGQSAMHIAVATSTCVMIVNALIATDKHRRAGNLIRHYLWPLGSFIAFGAILGAIAAVWVSGEVIRYAFIAYLGVTIIDCLLRRGFLTRNEGVIPRRLSRTETSGGGVGIGAIATFLGVGGSVMTVPLLRRCGLSMSQATSMANPLSVPVAVAGTLTYMALARFSQAELGAWFVGYVDLLAFAVLTLGSLVGIRLATPWIGRIPDRVHAWVYIGLLIIVLLFISLK</sequence>
<name>A0ABT3YVN2_9PSED</name>
<dbReference type="InterPro" id="IPR051598">
    <property type="entry name" value="TSUP/Inactive_protease-like"/>
</dbReference>
<comment type="caution">
    <text evidence="7">The sequence shown here is derived from an EMBL/GenBank/DDBJ whole genome shotgun (WGS) entry which is preliminary data.</text>
</comment>
<evidence type="ECO:0000256" key="3">
    <source>
        <dbReference type="ARBA" id="ARBA00022692"/>
    </source>
</evidence>
<dbReference type="Pfam" id="PF01925">
    <property type="entry name" value="TauE"/>
    <property type="match status" value="1"/>
</dbReference>
<feature type="transmembrane region" description="Helical" evidence="6">
    <location>
        <begin position="148"/>
        <end position="171"/>
    </location>
</feature>
<dbReference type="EMBL" id="JANIGP010000009">
    <property type="protein sequence ID" value="MCY0109467.1"/>
    <property type="molecule type" value="Genomic_DNA"/>
</dbReference>
<keyword evidence="6" id="KW-1003">Cell membrane</keyword>
<keyword evidence="8" id="KW-1185">Reference proteome</keyword>
<evidence type="ECO:0000256" key="5">
    <source>
        <dbReference type="ARBA" id="ARBA00023136"/>
    </source>
</evidence>
<reference evidence="7 8" key="1">
    <citation type="submission" date="2022-07" db="EMBL/GenBank/DDBJ databases">
        <title>Characterization of plant growth promoting rhizobacteria (PGPR) for use as bioinoculants in agriculture.</title>
        <authorList>
            <person name="Hassen A.I."/>
            <person name="Pierneef R."/>
        </authorList>
    </citation>
    <scope>NUCLEOTIDE SEQUENCE [LARGE SCALE GENOMIC DNA]</scope>
    <source>
        <strain evidence="7 8">SARCC-3054</strain>
    </source>
</reference>
<proteinExistence type="inferred from homology"/>
<feature type="transmembrane region" description="Helical" evidence="6">
    <location>
        <begin position="82"/>
        <end position="103"/>
    </location>
</feature>
<gene>
    <name evidence="7" type="ORF">NQF78_14165</name>
</gene>
<feature type="transmembrane region" description="Helical" evidence="6">
    <location>
        <begin position="109"/>
        <end position="127"/>
    </location>
</feature>
<comment type="subcellular location">
    <subcellularLocation>
        <location evidence="6">Cell membrane</location>
        <topology evidence="6">Multi-pass membrane protein</topology>
    </subcellularLocation>
    <subcellularLocation>
        <location evidence="1">Membrane</location>
        <topology evidence="1">Multi-pass membrane protein</topology>
    </subcellularLocation>
</comment>
<organism evidence="7 8">
    <name type="scientific">Pseudomonas monsensis</name>
    <dbReference type="NCBI Taxonomy" id="2745509"/>
    <lineage>
        <taxon>Bacteria</taxon>
        <taxon>Pseudomonadati</taxon>
        <taxon>Pseudomonadota</taxon>
        <taxon>Gammaproteobacteria</taxon>
        <taxon>Pseudomonadales</taxon>
        <taxon>Pseudomonadaceae</taxon>
        <taxon>Pseudomonas</taxon>
    </lineage>
</organism>
<dbReference type="RefSeq" id="WP_267801995.1">
    <property type="nucleotide sequence ID" value="NZ_JANIGP010000009.1"/>
</dbReference>
<feature type="transmembrane region" description="Helical" evidence="6">
    <location>
        <begin position="191"/>
        <end position="209"/>
    </location>
</feature>
<evidence type="ECO:0000256" key="6">
    <source>
        <dbReference type="RuleBase" id="RU363041"/>
    </source>
</evidence>
<feature type="transmembrane region" description="Helical" evidence="6">
    <location>
        <begin position="216"/>
        <end position="240"/>
    </location>
</feature>